<dbReference type="Proteomes" id="UP000054282">
    <property type="component" value="Unassembled WGS sequence"/>
</dbReference>
<name>A0A0L7M9I3_PLAF4</name>
<gene>
    <name evidence="2" type="ORF">PFDG_05030</name>
</gene>
<organism evidence="2 3">
    <name type="scientific">Plasmodium falciparum (isolate Dd2)</name>
    <dbReference type="NCBI Taxonomy" id="57267"/>
    <lineage>
        <taxon>Eukaryota</taxon>
        <taxon>Sar</taxon>
        <taxon>Alveolata</taxon>
        <taxon>Apicomplexa</taxon>
        <taxon>Aconoidasida</taxon>
        <taxon>Haemosporida</taxon>
        <taxon>Plasmodiidae</taxon>
        <taxon>Plasmodium</taxon>
        <taxon>Plasmodium (Laverania)</taxon>
    </lineage>
</organism>
<evidence type="ECO:0000313" key="2">
    <source>
        <dbReference type="EMBL" id="KOB89481.1"/>
    </source>
</evidence>
<accession>A0A0L7M9I3</accession>
<sequence length="64" mass="7906">MRKKKKTKINNNDNYNSHDNNIFQDNHHSNIDMWSHKHITLPRCMKKKYFFSIRSSNYLEDKIH</sequence>
<dbReference type="AlphaFoldDB" id="A0A0L7M9I3"/>
<dbReference type="EMBL" id="GG702518">
    <property type="protein sequence ID" value="KOB89481.1"/>
    <property type="molecule type" value="Genomic_DNA"/>
</dbReference>
<proteinExistence type="predicted"/>
<evidence type="ECO:0000313" key="3">
    <source>
        <dbReference type="Proteomes" id="UP000054282"/>
    </source>
</evidence>
<dbReference type="KEGG" id="pfd:PFDG_05030"/>
<protein>
    <submittedName>
        <fullName evidence="2">Uncharacterized protein</fullName>
    </submittedName>
</protein>
<evidence type="ECO:0000256" key="1">
    <source>
        <dbReference type="SAM" id="MobiDB-lite"/>
    </source>
</evidence>
<reference evidence="3" key="2">
    <citation type="submission" date="2006-09" db="EMBL/GenBank/DDBJ databases">
        <title>The genome sequence of Plasmodium falciparum Dd2.</title>
        <authorList>
            <consortium name="The Broad Institute Genome Sequencing Platform"/>
            <person name="Birren B."/>
            <person name="Lander E."/>
            <person name="Galagan J."/>
            <person name="Nusbaum C."/>
            <person name="Devon K."/>
            <person name="Henn M."/>
            <person name="Jaffe D."/>
            <person name="Butler J."/>
            <person name="Alvarez P."/>
            <person name="Gnerre S."/>
            <person name="Grabherr M."/>
            <person name="Kleber M."/>
            <person name="Mauceli E."/>
            <person name="Brockman W."/>
            <person name="MacCallum I.A."/>
            <person name="Rounsley S."/>
            <person name="Young S."/>
            <person name="LaButti K."/>
            <person name="Pushparaj V."/>
            <person name="DeCaprio D."/>
            <person name="Crawford M."/>
            <person name="Koehrsen M."/>
            <person name="Engels R."/>
            <person name="Montgomery P."/>
            <person name="Pearson M."/>
            <person name="Howarth C."/>
            <person name="Larson L."/>
            <person name="Luoma S."/>
            <person name="White J."/>
            <person name="Kodira C."/>
            <person name="Zeng Q."/>
            <person name="O'Leary S."/>
            <person name="Yandava C."/>
            <person name="Alvarado L."/>
            <person name="Wirth D."/>
            <person name="Volkman S."/>
            <person name="Hartl D."/>
        </authorList>
    </citation>
    <scope>NUCLEOTIDE SEQUENCE [LARGE SCALE GENOMIC DNA]</scope>
</reference>
<feature type="compositionally biased region" description="Low complexity" evidence="1">
    <location>
        <begin position="9"/>
        <end position="21"/>
    </location>
</feature>
<reference evidence="3" key="1">
    <citation type="submission" date="2006-09" db="EMBL/GenBank/DDBJ databases">
        <title>Annotation of Plasmodium falciparum Dd2.</title>
        <authorList>
            <consortium name="The Broad Institute Genome Sequencing Platform"/>
            <person name="Volkman S.K."/>
            <person name="Neafsey D.E."/>
            <person name="Dash A.P."/>
            <person name="Chitnis C.E."/>
            <person name="Hartl D.L."/>
            <person name="Young S.K."/>
            <person name="Zeng Q."/>
            <person name="Koehrsen M."/>
            <person name="Alvarado L."/>
            <person name="Berlin A."/>
            <person name="Borenstein D."/>
            <person name="Chapman S.B."/>
            <person name="Chen Z."/>
            <person name="Engels R."/>
            <person name="Freedman E."/>
            <person name="Gellesch M."/>
            <person name="Goldberg J."/>
            <person name="Griggs A."/>
            <person name="Gujja S."/>
            <person name="Heilman E.R."/>
            <person name="Heiman D.I."/>
            <person name="Howarth C."/>
            <person name="Jen D."/>
            <person name="Larson L."/>
            <person name="Mehta T."/>
            <person name="Neiman D."/>
            <person name="Park D."/>
            <person name="Pearson M."/>
            <person name="Roberts A."/>
            <person name="Saif S."/>
            <person name="Shea T."/>
            <person name="Shenoy N."/>
            <person name="Sisk P."/>
            <person name="Stolte C."/>
            <person name="Sykes S."/>
            <person name="Walk T."/>
            <person name="White J."/>
            <person name="Yandava C."/>
            <person name="Haas B."/>
            <person name="Henn M.R."/>
            <person name="Nusbaum C."/>
            <person name="Birren B."/>
        </authorList>
    </citation>
    <scope>NUCLEOTIDE SEQUENCE [LARGE SCALE GENOMIC DNA]</scope>
</reference>
<feature type="region of interest" description="Disordered" evidence="1">
    <location>
        <begin position="1"/>
        <end position="22"/>
    </location>
</feature>